<name>A0A814M8N5_9BILA</name>
<dbReference type="EMBL" id="CAJNOH010000130">
    <property type="protein sequence ID" value="CAF0894445.1"/>
    <property type="molecule type" value="Genomic_DNA"/>
</dbReference>
<comment type="caution">
    <text evidence="9">The sequence shown here is derived from an EMBL/GenBank/DDBJ whole genome shotgun (WGS) entry which is preliminary data.</text>
</comment>
<dbReference type="Gene3D" id="1.10.287.110">
    <property type="entry name" value="DnaJ domain"/>
    <property type="match status" value="1"/>
</dbReference>
<evidence type="ECO:0000256" key="3">
    <source>
        <dbReference type="ARBA" id="ARBA00022490"/>
    </source>
</evidence>
<evidence type="ECO:0000259" key="7">
    <source>
        <dbReference type="PROSITE" id="PS50076"/>
    </source>
</evidence>
<dbReference type="PROSITE" id="PS50076">
    <property type="entry name" value="DNAJ_2"/>
    <property type="match status" value="1"/>
</dbReference>
<comment type="subcellular location">
    <subcellularLocation>
        <location evidence="2">Cytoplasm</location>
    </subcellularLocation>
    <subcellularLocation>
        <location evidence="1">Nucleus</location>
    </subcellularLocation>
</comment>
<keyword evidence="3" id="KW-0963">Cytoplasm</keyword>
<dbReference type="SMART" id="SM00271">
    <property type="entry name" value="DnaJ"/>
    <property type="match status" value="1"/>
</dbReference>
<feature type="region of interest" description="Disordered" evidence="6">
    <location>
        <begin position="227"/>
        <end position="247"/>
    </location>
</feature>
<keyword evidence="5" id="KW-0539">Nucleus</keyword>
<keyword evidence="4" id="KW-0143">Chaperone</keyword>
<evidence type="ECO:0000256" key="5">
    <source>
        <dbReference type="ARBA" id="ARBA00023242"/>
    </source>
</evidence>
<evidence type="ECO:0000313" key="10">
    <source>
        <dbReference type="EMBL" id="CAF1079534.1"/>
    </source>
</evidence>
<dbReference type="PANTHER" id="PTHR44313">
    <property type="entry name" value="DNAJ HOMOLOG SUBFAMILY C MEMBER 17"/>
    <property type="match status" value="1"/>
</dbReference>
<reference evidence="9" key="1">
    <citation type="submission" date="2021-02" db="EMBL/GenBank/DDBJ databases">
        <authorList>
            <person name="Nowell W R."/>
        </authorList>
    </citation>
    <scope>NUCLEOTIDE SEQUENCE</scope>
</reference>
<proteinExistence type="predicted"/>
<feature type="compositionally biased region" description="Low complexity" evidence="6">
    <location>
        <begin position="232"/>
        <end position="243"/>
    </location>
</feature>
<dbReference type="EMBL" id="CAJNOL010000470">
    <property type="protein sequence ID" value="CAF1079534.1"/>
    <property type="molecule type" value="Genomic_DNA"/>
</dbReference>
<evidence type="ECO:0000256" key="4">
    <source>
        <dbReference type="ARBA" id="ARBA00023186"/>
    </source>
</evidence>
<evidence type="ECO:0000256" key="6">
    <source>
        <dbReference type="SAM" id="MobiDB-lite"/>
    </source>
</evidence>
<dbReference type="InterPro" id="IPR012677">
    <property type="entry name" value="Nucleotide-bd_a/b_plait_sf"/>
</dbReference>
<dbReference type="GO" id="GO:0000390">
    <property type="term" value="P:spliceosomal complex disassembly"/>
    <property type="evidence" value="ECO:0007669"/>
    <property type="project" value="TreeGrafter"/>
</dbReference>
<organism evidence="9 11">
    <name type="scientific">Rotaria sordida</name>
    <dbReference type="NCBI Taxonomy" id="392033"/>
    <lineage>
        <taxon>Eukaryota</taxon>
        <taxon>Metazoa</taxon>
        <taxon>Spiralia</taxon>
        <taxon>Gnathifera</taxon>
        <taxon>Rotifera</taxon>
        <taxon>Eurotatoria</taxon>
        <taxon>Bdelloidea</taxon>
        <taxon>Philodinida</taxon>
        <taxon>Philodinidae</taxon>
        <taxon>Rotaria</taxon>
    </lineage>
</organism>
<accession>A0A814M8N5</accession>
<sequence>MADITQLDLYELFGLNETCSTKELTTAFRRKALKCHPDKYPNENEKKEHFLLIKRALELLTDKQAREAYDACRKQKKHQQERLSQMDDKRKKFKQDLERNEQKASQTTTTIINKSNTNKLRAEIERLRREGNRLVDEELEKLHNMFEEDKQKISSNHVNIIVKYNSNTKPYTDDELRQIFSKYGNISTIVNLNVKRALIEFYDDHISQFIENEKGLDERPFASVKIQKQKNTTTTSTSSSLSTNKQHDIVDLTKPDFEDFEAMILKKMAQQTATS</sequence>
<dbReference type="Proteomes" id="UP000663854">
    <property type="component" value="Unassembled WGS sequence"/>
</dbReference>
<protein>
    <recommendedName>
        <fullName evidence="7">J domain-containing protein</fullName>
    </recommendedName>
</protein>
<dbReference type="Gene3D" id="3.30.70.330">
    <property type="match status" value="1"/>
</dbReference>
<feature type="compositionally biased region" description="Basic and acidic residues" evidence="6">
    <location>
        <begin position="77"/>
        <end position="102"/>
    </location>
</feature>
<evidence type="ECO:0000313" key="8">
    <source>
        <dbReference type="EMBL" id="CAF0894445.1"/>
    </source>
</evidence>
<feature type="region of interest" description="Disordered" evidence="6">
    <location>
        <begin position="77"/>
        <end position="114"/>
    </location>
</feature>
<dbReference type="GO" id="GO:0005737">
    <property type="term" value="C:cytoplasm"/>
    <property type="evidence" value="ECO:0007669"/>
    <property type="project" value="UniProtKB-SubCell"/>
</dbReference>
<dbReference type="Pfam" id="PF00226">
    <property type="entry name" value="DnaJ"/>
    <property type="match status" value="1"/>
</dbReference>
<keyword evidence="11" id="KW-1185">Reference proteome</keyword>
<feature type="domain" description="J" evidence="7">
    <location>
        <begin position="8"/>
        <end position="73"/>
    </location>
</feature>
<evidence type="ECO:0000313" key="11">
    <source>
        <dbReference type="Proteomes" id="UP000663870"/>
    </source>
</evidence>
<dbReference type="SUPFAM" id="SSF46565">
    <property type="entry name" value="Chaperone J-domain"/>
    <property type="match status" value="1"/>
</dbReference>
<evidence type="ECO:0000256" key="2">
    <source>
        <dbReference type="ARBA" id="ARBA00004496"/>
    </source>
</evidence>
<dbReference type="GO" id="GO:0005681">
    <property type="term" value="C:spliceosomal complex"/>
    <property type="evidence" value="ECO:0007669"/>
    <property type="project" value="TreeGrafter"/>
</dbReference>
<dbReference type="InterPro" id="IPR001623">
    <property type="entry name" value="DnaJ_domain"/>
</dbReference>
<dbReference type="Proteomes" id="UP000663870">
    <property type="component" value="Unassembled WGS sequence"/>
</dbReference>
<dbReference type="PANTHER" id="PTHR44313:SF1">
    <property type="entry name" value="DNAJ HOMOLOG SUBFAMILY C MEMBER 17"/>
    <property type="match status" value="1"/>
</dbReference>
<dbReference type="InterPro" id="IPR036869">
    <property type="entry name" value="J_dom_sf"/>
</dbReference>
<evidence type="ECO:0000313" key="9">
    <source>
        <dbReference type="EMBL" id="CAF1074841.1"/>
    </source>
</evidence>
<dbReference type="AlphaFoldDB" id="A0A814M8N5"/>
<evidence type="ECO:0000256" key="1">
    <source>
        <dbReference type="ARBA" id="ARBA00004123"/>
    </source>
</evidence>
<gene>
    <name evidence="9" type="ORF">JXQ802_LOCUS17879</name>
    <name evidence="10" type="ORF">JXQ802_LOCUS18114</name>
    <name evidence="8" type="ORF">PYM288_LOCUS9192</name>
</gene>
<dbReference type="CDD" id="cd06257">
    <property type="entry name" value="DnaJ"/>
    <property type="match status" value="1"/>
</dbReference>
<dbReference type="EMBL" id="CAJNOL010000460">
    <property type="protein sequence ID" value="CAF1074841.1"/>
    <property type="molecule type" value="Genomic_DNA"/>
</dbReference>
<dbReference type="InterPro" id="IPR052094">
    <property type="entry name" value="Pre-mRNA-splicing_ERAD"/>
</dbReference>
<dbReference type="PRINTS" id="PR00625">
    <property type="entry name" value="JDOMAIN"/>
</dbReference>